<evidence type="ECO:0000256" key="7">
    <source>
        <dbReference type="ARBA" id="ARBA00022989"/>
    </source>
</evidence>
<dbReference type="Proteomes" id="UP001059824">
    <property type="component" value="Chromosome"/>
</dbReference>
<proteinExistence type="inferred from homology"/>
<dbReference type="GO" id="GO:0042777">
    <property type="term" value="P:proton motive force-driven plasma membrane ATP synthesis"/>
    <property type="evidence" value="ECO:0007669"/>
    <property type="project" value="TreeGrafter"/>
</dbReference>
<comment type="similarity">
    <text evidence="2 11">Belongs to the ATPase A chain family.</text>
</comment>
<dbReference type="GO" id="GO:0005886">
    <property type="term" value="C:plasma membrane"/>
    <property type="evidence" value="ECO:0007669"/>
    <property type="project" value="UniProtKB-SubCell"/>
</dbReference>
<comment type="function">
    <text evidence="11">Key component of the proton channel; it plays a direct role in the translocation of protons across the membrane.</text>
</comment>
<keyword evidence="8 11" id="KW-0406">Ion transport</keyword>
<accession>A0A857MKQ8</accession>
<feature type="transmembrane region" description="Helical" evidence="11">
    <location>
        <begin position="214"/>
        <end position="237"/>
    </location>
</feature>
<evidence type="ECO:0000256" key="10">
    <source>
        <dbReference type="ARBA" id="ARBA00023310"/>
    </source>
</evidence>
<dbReference type="Gene3D" id="1.20.120.220">
    <property type="entry name" value="ATP synthase, F0 complex, subunit A"/>
    <property type="match status" value="1"/>
</dbReference>
<dbReference type="CDD" id="cd00310">
    <property type="entry name" value="ATP-synt_Fo_a_6"/>
    <property type="match status" value="1"/>
</dbReference>
<evidence type="ECO:0000256" key="9">
    <source>
        <dbReference type="ARBA" id="ARBA00023136"/>
    </source>
</evidence>
<keyword evidence="10 11" id="KW-0066">ATP synthesis</keyword>
<sequence length="272" mass="29662">MQDLHISIAAEPIFYIGSFPVTNALVNGIVGSAIVVLILWYVAGKVRKGQYNRFTGLVQWVFEGLLAQIDAVIPDKKLARKITPLACTIFFVVLINYWLSVLPGLESIKVNGVPLLRSLTADLNFTLALAIITIITVQIYAVKYLGVFGNGARYFRNPFKDFVGAFEGILELIGELSRGTALALRLFGNAFAGEVLLIVIAALTSYAASVTLPFFMAFELFIGFIQAYVFFILTLIFTSLAVSHEHSDGHSTNTTSLDHSSADTSKTAAQLE</sequence>
<dbReference type="AlphaFoldDB" id="A0A857MKQ8"/>
<evidence type="ECO:0000256" key="6">
    <source>
        <dbReference type="ARBA" id="ARBA00022781"/>
    </source>
</evidence>
<name>A0A857MKQ8_9BACT</name>
<keyword evidence="5 11" id="KW-0812">Transmembrane</keyword>
<feature type="transmembrane region" description="Helical" evidence="11">
    <location>
        <begin position="24"/>
        <end position="43"/>
    </location>
</feature>
<evidence type="ECO:0000256" key="12">
    <source>
        <dbReference type="SAM" id="MobiDB-lite"/>
    </source>
</evidence>
<evidence type="ECO:0000256" key="11">
    <source>
        <dbReference type="HAMAP-Rule" id="MF_01393"/>
    </source>
</evidence>
<reference evidence="13" key="1">
    <citation type="journal article" date="2021" name="Nat. Microbiol.">
        <title>Cocultivation of an ultrasmall environmental parasitic bacterium with lytic ability against bacteria associated with wastewater foams.</title>
        <authorList>
            <person name="Batinovic S."/>
            <person name="Rose J.J.A."/>
            <person name="Ratcliffe J."/>
            <person name="Seviour R.J."/>
            <person name="Petrovski S."/>
        </authorList>
    </citation>
    <scope>NUCLEOTIDE SEQUENCE</scope>
    <source>
        <strain evidence="13">JR1</strain>
    </source>
</reference>
<dbReference type="PANTHER" id="PTHR42823">
    <property type="entry name" value="ATP SYNTHASE SUBUNIT A, CHLOROPLASTIC"/>
    <property type="match status" value="1"/>
</dbReference>
<gene>
    <name evidence="11" type="primary">atpB</name>
    <name evidence="13" type="ORF">GII36_02510</name>
</gene>
<comment type="subcellular location">
    <subcellularLocation>
        <location evidence="11">Cell membrane</location>
        <topology evidence="11">Multi-pass membrane protein</topology>
    </subcellularLocation>
    <subcellularLocation>
        <location evidence="1">Membrane</location>
        <topology evidence="1">Multi-pass membrane protein</topology>
    </subcellularLocation>
</comment>
<evidence type="ECO:0000256" key="1">
    <source>
        <dbReference type="ARBA" id="ARBA00004141"/>
    </source>
</evidence>
<evidence type="ECO:0000313" key="14">
    <source>
        <dbReference type="Proteomes" id="UP001059824"/>
    </source>
</evidence>
<protein>
    <recommendedName>
        <fullName evidence="11">ATP synthase subunit a</fullName>
    </recommendedName>
    <alternativeName>
        <fullName evidence="11">ATP synthase F0 sector subunit a</fullName>
    </alternativeName>
    <alternativeName>
        <fullName evidence="11">F-ATPase subunit 6</fullName>
    </alternativeName>
</protein>
<dbReference type="Pfam" id="PF00119">
    <property type="entry name" value="ATP-synt_A"/>
    <property type="match status" value="1"/>
</dbReference>
<dbReference type="GO" id="GO:0046933">
    <property type="term" value="F:proton-transporting ATP synthase activity, rotational mechanism"/>
    <property type="evidence" value="ECO:0007669"/>
    <property type="project" value="UniProtKB-UniRule"/>
</dbReference>
<evidence type="ECO:0000256" key="3">
    <source>
        <dbReference type="ARBA" id="ARBA00022448"/>
    </source>
</evidence>
<dbReference type="HAMAP" id="MF_01393">
    <property type="entry name" value="ATP_synth_a_bact"/>
    <property type="match status" value="1"/>
</dbReference>
<dbReference type="InterPro" id="IPR000568">
    <property type="entry name" value="ATP_synth_F0_asu"/>
</dbReference>
<feature type="transmembrane region" description="Helical" evidence="11">
    <location>
        <begin position="125"/>
        <end position="146"/>
    </location>
</feature>
<dbReference type="KEGG" id="mama:GII36_02510"/>
<evidence type="ECO:0000256" key="2">
    <source>
        <dbReference type="ARBA" id="ARBA00006810"/>
    </source>
</evidence>
<keyword evidence="6 11" id="KW-0375">Hydrogen ion transport</keyword>
<feature type="transmembrane region" description="Helical" evidence="11">
    <location>
        <begin position="186"/>
        <end position="208"/>
    </location>
</feature>
<keyword evidence="3 11" id="KW-0813">Transport</keyword>
<keyword evidence="9 11" id="KW-0472">Membrane</keyword>
<evidence type="ECO:0000256" key="8">
    <source>
        <dbReference type="ARBA" id="ARBA00023065"/>
    </source>
</evidence>
<feature type="region of interest" description="Disordered" evidence="12">
    <location>
        <begin position="249"/>
        <end position="272"/>
    </location>
</feature>
<keyword evidence="7 11" id="KW-1133">Transmembrane helix</keyword>
<feature type="transmembrane region" description="Helical" evidence="11">
    <location>
        <begin position="85"/>
        <end position="105"/>
    </location>
</feature>
<dbReference type="InterPro" id="IPR045082">
    <property type="entry name" value="ATP_syn_F0_a_bact/chloroplast"/>
</dbReference>
<organism evidence="13 14">
    <name type="scientific">Candidatus Mycosynbacter amalyticus</name>
    <dbReference type="NCBI Taxonomy" id="2665156"/>
    <lineage>
        <taxon>Bacteria</taxon>
        <taxon>Candidatus Saccharimonadota</taxon>
        <taxon>Candidatus Saccharimonadota incertae sedis</taxon>
        <taxon>Candidatus Mycosynbacter</taxon>
    </lineage>
</organism>
<dbReference type="GO" id="GO:0045259">
    <property type="term" value="C:proton-transporting ATP synthase complex"/>
    <property type="evidence" value="ECO:0007669"/>
    <property type="project" value="UniProtKB-KW"/>
</dbReference>
<keyword evidence="14" id="KW-1185">Reference proteome</keyword>
<dbReference type="EMBL" id="CP045921">
    <property type="protein sequence ID" value="QHN42718.1"/>
    <property type="molecule type" value="Genomic_DNA"/>
</dbReference>
<dbReference type="PANTHER" id="PTHR42823:SF3">
    <property type="entry name" value="ATP SYNTHASE SUBUNIT A, CHLOROPLASTIC"/>
    <property type="match status" value="1"/>
</dbReference>
<evidence type="ECO:0000313" key="13">
    <source>
        <dbReference type="EMBL" id="QHN42718.1"/>
    </source>
</evidence>
<keyword evidence="11" id="KW-1003">Cell membrane</keyword>
<keyword evidence="4 11" id="KW-0138">CF(0)</keyword>
<dbReference type="SUPFAM" id="SSF81336">
    <property type="entry name" value="F1F0 ATP synthase subunit A"/>
    <property type="match status" value="1"/>
</dbReference>
<feature type="compositionally biased region" description="Polar residues" evidence="12">
    <location>
        <begin position="250"/>
        <end position="272"/>
    </location>
</feature>
<dbReference type="InterPro" id="IPR035908">
    <property type="entry name" value="F0_ATP_A_sf"/>
</dbReference>
<evidence type="ECO:0000256" key="5">
    <source>
        <dbReference type="ARBA" id="ARBA00022692"/>
    </source>
</evidence>
<dbReference type="RefSeq" id="WP_260764224.1">
    <property type="nucleotide sequence ID" value="NZ_CP045921.1"/>
</dbReference>
<evidence type="ECO:0000256" key="4">
    <source>
        <dbReference type="ARBA" id="ARBA00022547"/>
    </source>
</evidence>